<evidence type="ECO:0000256" key="2">
    <source>
        <dbReference type="ARBA" id="ARBA00005551"/>
    </source>
</evidence>
<dbReference type="AlphaFoldDB" id="A0A1M6HJI1"/>
<evidence type="ECO:0000256" key="7">
    <source>
        <dbReference type="ARBA" id="ARBA00023053"/>
    </source>
</evidence>
<proteinExistence type="inferred from homology"/>
<dbReference type="EMBL" id="FQZL01000013">
    <property type="protein sequence ID" value="SHJ22376.1"/>
    <property type="molecule type" value="Genomic_DNA"/>
</dbReference>
<dbReference type="InterPro" id="IPR038770">
    <property type="entry name" value="Na+/solute_symporter_sf"/>
</dbReference>
<feature type="transmembrane region" description="Helical" evidence="11">
    <location>
        <begin position="6"/>
        <end position="26"/>
    </location>
</feature>
<feature type="transmembrane region" description="Helical" evidence="11">
    <location>
        <begin position="87"/>
        <end position="111"/>
    </location>
</feature>
<dbReference type="GO" id="GO:0015297">
    <property type="term" value="F:antiporter activity"/>
    <property type="evidence" value="ECO:0007669"/>
    <property type="project" value="UniProtKB-KW"/>
</dbReference>
<evidence type="ECO:0000256" key="1">
    <source>
        <dbReference type="ARBA" id="ARBA00004141"/>
    </source>
</evidence>
<name>A0A1M6HJI1_9FIRM</name>
<dbReference type="OrthoDB" id="9793589at2"/>
<keyword evidence="4" id="KW-0050">Antiport</keyword>
<keyword evidence="8" id="KW-0406">Ion transport</keyword>
<keyword evidence="9 11" id="KW-0472">Membrane</keyword>
<evidence type="ECO:0000256" key="5">
    <source>
        <dbReference type="ARBA" id="ARBA00022692"/>
    </source>
</evidence>
<feature type="transmembrane region" description="Helical" evidence="11">
    <location>
        <begin position="151"/>
        <end position="176"/>
    </location>
</feature>
<dbReference type="RefSeq" id="WP_073049478.1">
    <property type="nucleotide sequence ID" value="NZ_FQZL01000013.1"/>
</dbReference>
<feature type="transmembrane region" description="Helical" evidence="11">
    <location>
        <begin position="57"/>
        <end position="75"/>
    </location>
</feature>
<dbReference type="PANTHER" id="PTHR43562:SF3">
    <property type="entry name" value="SODIUM ION_PROTON EXCHANGER (EUROFUNG)"/>
    <property type="match status" value="1"/>
</dbReference>
<dbReference type="GO" id="GO:0006814">
    <property type="term" value="P:sodium ion transport"/>
    <property type="evidence" value="ECO:0007669"/>
    <property type="project" value="UniProtKB-KW"/>
</dbReference>
<evidence type="ECO:0000313" key="14">
    <source>
        <dbReference type="Proteomes" id="UP000184052"/>
    </source>
</evidence>
<reference evidence="13 14" key="1">
    <citation type="submission" date="2016-11" db="EMBL/GenBank/DDBJ databases">
        <authorList>
            <person name="Jaros S."/>
            <person name="Januszkiewicz K."/>
            <person name="Wedrychowicz H."/>
        </authorList>
    </citation>
    <scope>NUCLEOTIDE SEQUENCE [LARGE SCALE GENOMIC DNA]</scope>
    <source>
        <strain evidence="13 14">DSM 17477</strain>
    </source>
</reference>
<evidence type="ECO:0000313" key="13">
    <source>
        <dbReference type="EMBL" id="SHJ22376.1"/>
    </source>
</evidence>
<dbReference type="PANTHER" id="PTHR43562">
    <property type="entry name" value="NAPA-TYPE SODIUM/HYDROGEN ANTIPORTER"/>
    <property type="match status" value="1"/>
</dbReference>
<gene>
    <name evidence="13" type="ORF">SAMN02745751_02042</name>
</gene>
<feature type="transmembrane region" description="Helical" evidence="11">
    <location>
        <begin position="117"/>
        <end position="139"/>
    </location>
</feature>
<feature type="domain" description="Cation/H+ exchanger transmembrane" evidence="12">
    <location>
        <begin position="19"/>
        <end position="378"/>
    </location>
</feature>
<keyword evidence="5 11" id="KW-0812">Transmembrane</keyword>
<dbReference type="STRING" id="1121476.SAMN02745751_02042"/>
<protein>
    <submittedName>
        <fullName evidence="13">Kef-type K+ transport system, membrane component KefB</fullName>
    </submittedName>
</protein>
<keyword evidence="3" id="KW-0813">Transport</keyword>
<sequence>MEHGGLNFVIDLALMLIFANLGGIAAQKLNQPSVLGQILAGLLAGPAVLNIVTPNEIISTFAELGVILLMFLAGMETDLYELKKSAGASASIAVGGVIMPMVMGILAIKILYPSEGIISGAFVGVILAATSISITVQVLREIEKLNDKTGIGILGAAVIDDVLSIIVLTLVIGVASPGEGSGILFVVLKIVAFFVLTMVAGRIFTTFMNKNSSKMLRDRNVGAFAIIICFILAFVAEEFGVAAIIGAYFTGIVFSLTPYNHRVEKDVSSIAFTLFTPVFFLNIGLIINLDGVCGILVPLVVLMIVAMVSKIIGCGLGAKLMKFSARESIQIGVGMIPRGEVGLIVANVAKSGGFISDNMFTATILVVVLTTIITPPMLKKAYE</sequence>
<accession>A0A1M6HJI1</accession>
<keyword evidence="6 11" id="KW-1133">Transmembrane helix</keyword>
<dbReference type="GO" id="GO:1902600">
    <property type="term" value="P:proton transmembrane transport"/>
    <property type="evidence" value="ECO:0007669"/>
    <property type="project" value="InterPro"/>
</dbReference>
<evidence type="ECO:0000256" key="4">
    <source>
        <dbReference type="ARBA" id="ARBA00022449"/>
    </source>
</evidence>
<dbReference type="GO" id="GO:0016020">
    <property type="term" value="C:membrane"/>
    <property type="evidence" value="ECO:0007669"/>
    <property type="project" value="UniProtKB-SubCell"/>
</dbReference>
<evidence type="ECO:0000256" key="6">
    <source>
        <dbReference type="ARBA" id="ARBA00022989"/>
    </source>
</evidence>
<feature type="transmembrane region" description="Helical" evidence="11">
    <location>
        <begin position="295"/>
        <end position="318"/>
    </location>
</feature>
<feature type="transmembrane region" description="Helical" evidence="11">
    <location>
        <begin position="182"/>
        <end position="204"/>
    </location>
</feature>
<evidence type="ECO:0000256" key="8">
    <source>
        <dbReference type="ARBA" id="ARBA00023065"/>
    </source>
</evidence>
<keyword evidence="7" id="KW-0915">Sodium</keyword>
<keyword evidence="10" id="KW-0739">Sodium transport</keyword>
<evidence type="ECO:0000256" key="9">
    <source>
        <dbReference type="ARBA" id="ARBA00023136"/>
    </source>
</evidence>
<evidence type="ECO:0000256" key="10">
    <source>
        <dbReference type="ARBA" id="ARBA00023201"/>
    </source>
</evidence>
<evidence type="ECO:0000259" key="12">
    <source>
        <dbReference type="Pfam" id="PF00999"/>
    </source>
</evidence>
<comment type="subcellular location">
    <subcellularLocation>
        <location evidence="1">Membrane</location>
        <topology evidence="1">Multi-pass membrane protein</topology>
    </subcellularLocation>
</comment>
<dbReference type="InterPro" id="IPR006153">
    <property type="entry name" value="Cation/H_exchanger_TM"/>
</dbReference>
<evidence type="ECO:0000256" key="3">
    <source>
        <dbReference type="ARBA" id="ARBA00022448"/>
    </source>
</evidence>
<dbReference type="Proteomes" id="UP000184052">
    <property type="component" value="Unassembled WGS sequence"/>
</dbReference>
<evidence type="ECO:0000256" key="11">
    <source>
        <dbReference type="SAM" id="Phobius"/>
    </source>
</evidence>
<dbReference type="Pfam" id="PF00999">
    <property type="entry name" value="Na_H_Exchanger"/>
    <property type="match status" value="1"/>
</dbReference>
<feature type="transmembrane region" description="Helical" evidence="11">
    <location>
        <begin position="359"/>
        <end position="378"/>
    </location>
</feature>
<organism evidence="13 14">
    <name type="scientific">Dethiosulfatibacter aminovorans DSM 17477</name>
    <dbReference type="NCBI Taxonomy" id="1121476"/>
    <lineage>
        <taxon>Bacteria</taxon>
        <taxon>Bacillati</taxon>
        <taxon>Bacillota</taxon>
        <taxon>Tissierellia</taxon>
        <taxon>Dethiosulfatibacter</taxon>
    </lineage>
</organism>
<comment type="similarity">
    <text evidence="2">Belongs to the monovalent cation:proton antiporter 2 (CPA2) transporter (TC 2.A.37) family.</text>
</comment>
<dbReference type="Gene3D" id="1.20.1530.20">
    <property type="match status" value="1"/>
</dbReference>
<keyword evidence="14" id="KW-1185">Reference proteome</keyword>
<feature type="transmembrane region" description="Helical" evidence="11">
    <location>
        <begin position="271"/>
        <end position="289"/>
    </location>
</feature>